<keyword evidence="1" id="KW-1133">Transmembrane helix</keyword>
<feature type="transmembrane region" description="Helical" evidence="1">
    <location>
        <begin position="210"/>
        <end position="235"/>
    </location>
</feature>
<reference evidence="3 4" key="1">
    <citation type="submission" date="2014-04" db="EMBL/GenBank/DDBJ databases">
        <title>Evolutionary Origins and Diversification of the Mycorrhizal Mutualists.</title>
        <authorList>
            <consortium name="DOE Joint Genome Institute"/>
            <consortium name="Mycorrhizal Genomics Consortium"/>
            <person name="Kohler A."/>
            <person name="Kuo A."/>
            <person name="Nagy L.G."/>
            <person name="Floudas D."/>
            <person name="Copeland A."/>
            <person name="Barry K.W."/>
            <person name="Cichocki N."/>
            <person name="Veneault-Fourrey C."/>
            <person name="LaButti K."/>
            <person name="Lindquist E.A."/>
            <person name="Lipzen A."/>
            <person name="Lundell T."/>
            <person name="Morin E."/>
            <person name="Murat C."/>
            <person name="Riley R."/>
            <person name="Ohm R."/>
            <person name="Sun H."/>
            <person name="Tunlid A."/>
            <person name="Henrissat B."/>
            <person name="Grigoriev I.V."/>
            <person name="Hibbett D.S."/>
            <person name="Martin F."/>
        </authorList>
    </citation>
    <scope>NUCLEOTIDE SEQUENCE [LARGE SCALE GENOMIC DNA]</scope>
    <source>
        <strain evidence="3 4">Koide BX008</strain>
    </source>
</reference>
<keyword evidence="1" id="KW-0812">Transmembrane</keyword>
<feature type="transmembrane region" description="Helical" evidence="1">
    <location>
        <begin position="52"/>
        <end position="70"/>
    </location>
</feature>
<dbReference type="EMBL" id="KN818305">
    <property type="protein sequence ID" value="KIL60055.1"/>
    <property type="molecule type" value="Genomic_DNA"/>
</dbReference>
<sequence>MTSLALEIRAGRIIQLSNYLIVASSSLLVYDFLLTLNEEVQSIWTRWTCVKIVYFLSRYLPFVDVCVIMYQQFTPGITESQCRIAFRINGWMYVAGMALSEVVLTYRVWVLWERNTKLAYGLAMFFCALWGTGLVIMDQFVKSLTFVQLSSPLNRGCIIQNASRIVWADWALLLLYNTGTLVLMVRKASLSWSGVDSRLFKRLYRVGVSYYLFLFVISVGNVAVIGSLPIFYVNLLSRFAANKHMHLQTLILIFLV</sequence>
<dbReference type="InterPro" id="IPR045340">
    <property type="entry name" value="DUF6533"/>
</dbReference>
<feature type="domain" description="DUF6533" evidence="2">
    <location>
        <begin position="19"/>
        <end position="63"/>
    </location>
</feature>
<dbReference type="InParanoid" id="A0A0C2SB71"/>
<evidence type="ECO:0000256" key="1">
    <source>
        <dbReference type="SAM" id="Phobius"/>
    </source>
</evidence>
<feature type="transmembrane region" description="Helical" evidence="1">
    <location>
        <begin position="170"/>
        <end position="190"/>
    </location>
</feature>
<dbReference type="OrthoDB" id="2958007at2759"/>
<proteinExistence type="predicted"/>
<protein>
    <recommendedName>
        <fullName evidence="2">DUF6533 domain-containing protein</fullName>
    </recommendedName>
</protein>
<dbReference type="Pfam" id="PF20151">
    <property type="entry name" value="DUF6533"/>
    <property type="match status" value="1"/>
</dbReference>
<evidence type="ECO:0000313" key="4">
    <source>
        <dbReference type="Proteomes" id="UP000054549"/>
    </source>
</evidence>
<gene>
    <name evidence="3" type="ORF">M378DRAFT_168571</name>
</gene>
<evidence type="ECO:0000313" key="3">
    <source>
        <dbReference type="EMBL" id="KIL60055.1"/>
    </source>
</evidence>
<evidence type="ECO:0000259" key="2">
    <source>
        <dbReference type="Pfam" id="PF20151"/>
    </source>
</evidence>
<keyword evidence="4" id="KW-1185">Reference proteome</keyword>
<feature type="transmembrane region" description="Helical" evidence="1">
    <location>
        <begin position="118"/>
        <end position="137"/>
    </location>
</feature>
<keyword evidence="1" id="KW-0472">Membrane</keyword>
<dbReference type="HOGENOM" id="CLU_035509_11_4_1"/>
<organism evidence="3 4">
    <name type="scientific">Amanita muscaria (strain Koide BX008)</name>
    <dbReference type="NCBI Taxonomy" id="946122"/>
    <lineage>
        <taxon>Eukaryota</taxon>
        <taxon>Fungi</taxon>
        <taxon>Dikarya</taxon>
        <taxon>Basidiomycota</taxon>
        <taxon>Agaricomycotina</taxon>
        <taxon>Agaricomycetes</taxon>
        <taxon>Agaricomycetidae</taxon>
        <taxon>Agaricales</taxon>
        <taxon>Pluteineae</taxon>
        <taxon>Amanitaceae</taxon>
        <taxon>Amanita</taxon>
    </lineage>
</organism>
<name>A0A0C2SB71_AMAMK</name>
<accession>A0A0C2SB71</accession>
<dbReference type="AlphaFoldDB" id="A0A0C2SB71"/>
<dbReference type="Proteomes" id="UP000054549">
    <property type="component" value="Unassembled WGS sequence"/>
</dbReference>
<feature type="transmembrane region" description="Helical" evidence="1">
    <location>
        <begin position="91"/>
        <end position="112"/>
    </location>
</feature>